<dbReference type="PANTHER" id="PTHR11188">
    <property type="entry name" value="ARRESTIN DOMAIN CONTAINING PROTEIN"/>
    <property type="match status" value="1"/>
</dbReference>
<comment type="similarity">
    <text evidence="1">Belongs to the arrestin family.</text>
</comment>
<dbReference type="Gene3D" id="2.60.40.640">
    <property type="match status" value="2"/>
</dbReference>
<keyword evidence="3" id="KW-1185">Reference proteome</keyword>
<reference evidence="4" key="1">
    <citation type="submission" date="2025-08" db="UniProtKB">
        <authorList>
            <consortium name="RefSeq"/>
        </authorList>
    </citation>
    <scope>IDENTIFICATION</scope>
    <source>
        <tissue evidence="4">Tentacle</tissue>
    </source>
</reference>
<evidence type="ECO:0000313" key="4">
    <source>
        <dbReference type="RefSeq" id="XP_031554656.1"/>
    </source>
</evidence>
<dbReference type="GO" id="GO:0015031">
    <property type="term" value="P:protein transport"/>
    <property type="evidence" value="ECO:0007669"/>
    <property type="project" value="TreeGrafter"/>
</dbReference>
<evidence type="ECO:0000256" key="1">
    <source>
        <dbReference type="ARBA" id="ARBA00005298"/>
    </source>
</evidence>
<dbReference type="InterPro" id="IPR014752">
    <property type="entry name" value="Arrestin-like_C"/>
</dbReference>
<dbReference type="Proteomes" id="UP000515163">
    <property type="component" value="Unplaced"/>
</dbReference>
<dbReference type="OrthoDB" id="2333384at2759"/>
<dbReference type="InterPro" id="IPR011021">
    <property type="entry name" value="Arrestin-like_N"/>
</dbReference>
<organism evidence="3 4">
    <name type="scientific">Actinia tenebrosa</name>
    <name type="common">Australian red waratah sea anemone</name>
    <dbReference type="NCBI Taxonomy" id="6105"/>
    <lineage>
        <taxon>Eukaryota</taxon>
        <taxon>Metazoa</taxon>
        <taxon>Cnidaria</taxon>
        <taxon>Anthozoa</taxon>
        <taxon>Hexacorallia</taxon>
        <taxon>Actiniaria</taxon>
        <taxon>Actiniidae</taxon>
        <taxon>Actinia</taxon>
    </lineage>
</organism>
<dbReference type="InParanoid" id="A0A6P8HFR9"/>
<dbReference type="RefSeq" id="XP_031554656.1">
    <property type="nucleotide sequence ID" value="XM_031698796.1"/>
</dbReference>
<accession>A0A6P8HFR9</accession>
<dbReference type="Pfam" id="PF02752">
    <property type="entry name" value="Arrestin_C"/>
    <property type="match status" value="1"/>
</dbReference>
<dbReference type="PANTHER" id="PTHR11188:SF17">
    <property type="entry name" value="FI21816P1"/>
    <property type="match status" value="1"/>
</dbReference>
<protein>
    <submittedName>
        <fullName evidence="4">Arrestin domain-containing protein 3-like</fullName>
    </submittedName>
</protein>
<gene>
    <name evidence="4" type="primary">LOC116291614</name>
</gene>
<dbReference type="SUPFAM" id="SSF81296">
    <property type="entry name" value="E set domains"/>
    <property type="match status" value="2"/>
</dbReference>
<dbReference type="GO" id="GO:0005737">
    <property type="term" value="C:cytoplasm"/>
    <property type="evidence" value="ECO:0007669"/>
    <property type="project" value="TreeGrafter"/>
</dbReference>
<feature type="domain" description="Arrestin C-terminal-like" evidence="2">
    <location>
        <begin position="173"/>
        <end position="300"/>
    </location>
</feature>
<dbReference type="InterPro" id="IPR014756">
    <property type="entry name" value="Ig_E-set"/>
</dbReference>
<dbReference type="KEGG" id="aten:116291614"/>
<dbReference type="SMART" id="SM01017">
    <property type="entry name" value="Arrestin_C"/>
    <property type="match status" value="1"/>
</dbReference>
<evidence type="ECO:0000259" key="2">
    <source>
        <dbReference type="SMART" id="SM01017"/>
    </source>
</evidence>
<dbReference type="InterPro" id="IPR011022">
    <property type="entry name" value="Arrestin_C-like"/>
</dbReference>
<dbReference type="InterPro" id="IPR050357">
    <property type="entry name" value="Arrestin_domain-protein"/>
</dbReference>
<dbReference type="Pfam" id="PF00339">
    <property type="entry name" value="Arrestin_N"/>
    <property type="match status" value="1"/>
</dbReference>
<sequence>MGKAIVFEILPHRREKTYHPGEVVSGECVIELKESLKFRSVNIEFIGEARTTWDEMQNYTTTHKDEEIYFHKKSSLISSGNEKKGSVSVLSPGRHVMEFTFKIPPFSLPSSFDSKHGHVRHYLRARIIRPWRFDEVTKEDIHVIDLIDVNCPRMLMPVFGEAQRSLNCLRNGTAAPLQALVQSDRSGYCPGEKASLIVEIKNLPLTEKYQTTIYLIQNVTYKSRCGKHRNDYKRLKLLQRSSSSNKCDEVEIPDVVPSMRNCGILSISYYLKVVIALVQGQDSGMDLEVDLPITIGTVPLRKSYGLISKMIPCSQLNESKFNNKTFVTIKHMSQVNLFSLSAVAT</sequence>
<dbReference type="GeneID" id="116291614"/>
<proteinExistence type="inferred from homology"/>
<dbReference type="AlphaFoldDB" id="A0A6P8HFR9"/>
<name>A0A6P8HFR9_ACTTE</name>
<evidence type="ECO:0000313" key="3">
    <source>
        <dbReference type="Proteomes" id="UP000515163"/>
    </source>
</evidence>